<feature type="domain" description="RelA/SpoT" evidence="1">
    <location>
        <begin position="44"/>
        <end position="179"/>
    </location>
</feature>
<gene>
    <name evidence="2" type="ORF">AVR91_0206320</name>
</gene>
<dbReference type="OrthoDB" id="9801824at2"/>
<dbReference type="RefSeq" id="WP_076857265.1">
    <property type="nucleotide sequence ID" value="NZ_LQMT02000007.1"/>
</dbReference>
<dbReference type="Gene3D" id="3.30.460.10">
    <property type="entry name" value="Beta Polymerase, domain 2"/>
    <property type="match status" value="1"/>
</dbReference>
<comment type="caution">
    <text evidence="2">The sequence shown here is derived from an EMBL/GenBank/DDBJ whole genome shotgun (WGS) entry which is preliminary data.</text>
</comment>
<dbReference type="PANTHER" id="PTHR41773">
    <property type="entry name" value="GTP PYROPHOSPHATASE-RELATED"/>
    <property type="match status" value="1"/>
</dbReference>
<dbReference type="SUPFAM" id="SSF81301">
    <property type="entry name" value="Nucleotidyltransferase"/>
    <property type="match status" value="1"/>
</dbReference>
<dbReference type="Proteomes" id="UP000076660">
    <property type="component" value="Unassembled WGS sequence"/>
</dbReference>
<evidence type="ECO:0000259" key="1">
    <source>
        <dbReference type="SMART" id="SM00954"/>
    </source>
</evidence>
<dbReference type="PANTHER" id="PTHR41773:SF1">
    <property type="entry name" value="RELA_SPOT DOMAIN-CONTAINING PROTEIN"/>
    <property type="match status" value="1"/>
</dbReference>
<dbReference type="InterPro" id="IPR007685">
    <property type="entry name" value="RelA_SpoT"/>
</dbReference>
<dbReference type="CDD" id="cd05399">
    <property type="entry name" value="NT_Rel-Spo_like"/>
    <property type="match status" value="1"/>
</dbReference>
<dbReference type="SMART" id="SM00954">
    <property type="entry name" value="RelA_SpoT"/>
    <property type="match status" value="1"/>
</dbReference>
<reference evidence="2 3" key="1">
    <citation type="submission" date="2016-12" db="EMBL/GenBank/DDBJ databases">
        <title>Amycolatopsis keratiniphila subsp. keratiniphila genome sequencing and assembly.</title>
        <authorList>
            <person name="Mayilraj S."/>
            <person name="Kaur N."/>
        </authorList>
    </citation>
    <scope>NUCLEOTIDE SEQUENCE [LARGE SCALE GENOMIC DNA]</scope>
    <source>
        <strain evidence="2 3">DSM 44409</strain>
    </source>
</reference>
<evidence type="ECO:0000313" key="2">
    <source>
        <dbReference type="EMBL" id="ONF73716.1"/>
    </source>
</evidence>
<dbReference type="InterPro" id="IPR043519">
    <property type="entry name" value="NT_sf"/>
</dbReference>
<accession>A0A1W2M2H1</accession>
<dbReference type="EMBL" id="LQMT02000007">
    <property type="protein sequence ID" value="ONF73716.1"/>
    <property type="molecule type" value="Genomic_DNA"/>
</dbReference>
<evidence type="ECO:0000313" key="3">
    <source>
        <dbReference type="Proteomes" id="UP000076660"/>
    </source>
</evidence>
<dbReference type="Pfam" id="PF04607">
    <property type="entry name" value="RelA_SpoT"/>
    <property type="match status" value="1"/>
</dbReference>
<name>A0A1W2M2H1_9PSEU</name>
<dbReference type="AlphaFoldDB" id="A0A1W2M2H1"/>
<dbReference type="GO" id="GO:0015969">
    <property type="term" value="P:guanosine tetraphosphate metabolic process"/>
    <property type="evidence" value="ECO:0007669"/>
    <property type="project" value="InterPro"/>
</dbReference>
<proteinExistence type="predicted"/>
<protein>
    <recommendedName>
        <fullName evidence="1">RelA/SpoT domain-containing protein</fullName>
    </recommendedName>
</protein>
<organism evidence="2 3">
    <name type="scientific">Amycolatopsis keratiniphila subsp. keratiniphila</name>
    <dbReference type="NCBI Taxonomy" id="227715"/>
    <lineage>
        <taxon>Bacteria</taxon>
        <taxon>Bacillati</taxon>
        <taxon>Actinomycetota</taxon>
        <taxon>Actinomycetes</taxon>
        <taxon>Pseudonocardiales</taxon>
        <taxon>Pseudonocardiaceae</taxon>
        <taxon>Amycolatopsis</taxon>
        <taxon>Amycolatopsis japonica group</taxon>
    </lineage>
</organism>
<sequence length="424" mass="47974">MDVISAFIARYVKEFDFYDQAARLVKERLESSLQRSGVRCMVTSRAKDPSRLEEKCRIRSSDRKYASADDIFDDIADLAGVRVALYFPAEKNQVDSAVRNLFHLVEERRDFPRRDVTLSGKRFSGYSASHYRVRLNENLLTGSQKRYALARVEIQVASVLMHAWSEVEHDLVYKPFEGELSEDEYAILDQLNGMVLAGELALETLQRAGERRVAEVGRKFLNHYELTVHLLDQVNSLVDKPVGEAGLGRIDLLFILLSRLGIDTPANLASYLAALHGNLEERPLADQVIDAVLERDESRFKTYQHIQEEDALRAIGSEHNDDAFMWAGLFMARWAELEGLLFSLLDDDQQRLTGVPAFRLLQLMEGRGILDPSTVREIDLLRQMRNRVAHRIGSDSPSKATLQEAVGRIESIIAEIGTPSPDDA</sequence>